<dbReference type="AlphaFoldDB" id="A0AAN9UWV4"/>
<keyword evidence="2 5" id="KW-0812">Transmembrane</keyword>
<gene>
    <name evidence="6" type="ORF">SLS62_002341</name>
</gene>
<evidence type="ECO:0000256" key="2">
    <source>
        <dbReference type="ARBA" id="ARBA00022692"/>
    </source>
</evidence>
<evidence type="ECO:0008006" key="8">
    <source>
        <dbReference type="Google" id="ProtNLM"/>
    </source>
</evidence>
<proteinExistence type="predicted"/>
<dbReference type="PANTHER" id="PTHR31465">
    <property type="entry name" value="PROTEIN RTA1-RELATED"/>
    <property type="match status" value="1"/>
</dbReference>
<comment type="caution">
    <text evidence="6">The sequence shown here is derived from an EMBL/GenBank/DDBJ whole genome shotgun (WGS) entry which is preliminary data.</text>
</comment>
<feature type="transmembrane region" description="Helical" evidence="5">
    <location>
        <begin position="24"/>
        <end position="42"/>
    </location>
</feature>
<evidence type="ECO:0000313" key="6">
    <source>
        <dbReference type="EMBL" id="KAK7755728.1"/>
    </source>
</evidence>
<protein>
    <recommendedName>
        <fullName evidence="8">RTA1-like protein</fullName>
    </recommendedName>
</protein>
<feature type="transmembrane region" description="Helical" evidence="5">
    <location>
        <begin position="49"/>
        <end position="72"/>
    </location>
</feature>
<evidence type="ECO:0000256" key="5">
    <source>
        <dbReference type="SAM" id="Phobius"/>
    </source>
</evidence>
<evidence type="ECO:0000256" key="3">
    <source>
        <dbReference type="ARBA" id="ARBA00022989"/>
    </source>
</evidence>
<sequence>MADQTTGGDVDFGFDYYRYNPSKGAAIVFALLFGASTALHAFQLVKNRTWYFIPFMIGGICEILGYIGRILSSNETPDWTMGPYIIQTIMILVAAALMAASIYMILSRLTRLLEAEHLSVIPVRWTSKIFVTTDVISIIMQAAGGAMLAIADTTDQFDMGENIIVGGLFVQLFAFGVFIIVTGIFYRRVLRQPTIAAQTVDVPWQRYMWVVFGGSTLILVRSIFRVIEYLQGNAGYLMSHEYFLYIFDAVIMIAVMLLFNFYHPSRIISKRTVRKASGYDTAMDASEVELRAV</sequence>
<keyword evidence="7" id="KW-1185">Reference proteome</keyword>
<keyword evidence="4 5" id="KW-0472">Membrane</keyword>
<dbReference type="GO" id="GO:0016020">
    <property type="term" value="C:membrane"/>
    <property type="evidence" value="ECO:0007669"/>
    <property type="project" value="UniProtKB-SubCell"/>
</dbReference>
<keyword evidence="3 5" id="KW-1133">Transmembrane helix</keyword>
<feature type="transmembrane region" description="Helical" evidence="5">
    <location>
        <begin position="242"/>
        <end position="262"/>
    </location>
</feature>
<reference evidence="6 7" key="1">
    <citation type="submission" date="2024-02" db="EMBL/GenBank/DDBJ databases">
        <title>De novo assembly and annotation of 12 fungi associated with fruit tree decline syndrome in Ontario, Canada.</title>
        <authorList>
            <person name="Sulman M."/>
            <person name="Ellouze W."/>
            <person name="Ilyukhin E."/>
        </authorList>
    </citation>
    <scope>NUCLEOTIDE SEQUENCE [LARGE SCALE GENOMIC DNA]</scope>
    <source>
        <strain evidence="6 7">M11/M66-122</strain>
    </source>
</reference>
<evidence type="ECO:0000256" key="4">
    <source>
        <dbReference type="ARBA" id="ARBA00023136"/>
    </source>
</evidence>
<feature type="transmembrane region" description="Helical" evidence="5">
    <location>
        <begin position="84"/>
        <end position="106"/>
    </location>
</feature>
<evidence type="ECO:0000313" key="7">
    <source>
        <dbReference type="Proteomes" id="UP001320420"/>
    </source>
</evidence>
<feature type="transmembrane region" description="Helical" evidence="5">
    <location>
        <begin position="163"/>
        <end position="186"/>
    </location>
</feature>
<dbReference type="PANTHER" id="PTHR31465:SF35">
    <property type="entry name" value="RTA1 DOMAIN PROTEIN-RELATED"/>
    <property type="match status" value="1"/>
</dbReference>
<accession>A0AAN9UWV4</accession>
<name>A0AAN9UWV4_9PEZI</name>
<comment type="subcellular location">
    <subcellularLocation>
        <location evidence="1">Membrane</location>
        <topology evidence="1">Multi-pass membrane protein</topology>
    </subcellularLocation>
</comment>
<dbReference type="Pfam" id="PF04479">
    <property type="entry name" value="RTA1"/>
    <property type="match status" value="1"/>
</dbReference>
<dbReference type="Proteomes" id="UP001320420">
    <property type="component" value="Unassembled WGS sequence"/>
</dbReference>
<organism evidence="6 7">
    <name type="scientific">Diatrype stigma</name>
    <dbReference type="NCBI Taxonomy" id="117547"/>
    <lineage>
        <taxon>Eukaryota</taxon>
        <taxon>Fungi</taxon>
        <taxon>Dikarya</taxon>
        <taxon>Ascomycota</taxon>
        <taxon>Pezizomycotina</taxon>
        <taxon>Sordariomycetes</taxon>
        <taxon>Xylariomycetidae</taxon>
        <taxon>Xylariales</taxon>
        <taxon>Diatrypaceae</taxon>
        <taxon>Diatrype</taxon>
    </lineage>
</organism>
<evidence type="ECO:0000256" key="1">
    <source>
        <dbReference type="ARBA" id="ARBA00004141"/>
    </source>
</evidence>
<feature type="transmembrane region" description="Helical" evidence="5">
    <location>
        <begin position="127"/>
        <end position="151"/>
    </location>
</feature>
<feature type="transmembrane region" description="Helical" evidence="5">
    <location>
        <begin position="207"/>
        <end position="227"/>
    </location>
</feature>
<dbReference type="InterPro" id="IPR007568">
    <property type="entry name" value="RTA1"/>
</dbReference>
<dbReference type="EMBL" id="JAKJXP020000011">
    <property type="protein sequence ID" value="KAK7755728.1"/>
    <property type="molecule type" value="Genomic_DNA"/>
</dbReference>